<sequence>MQHQSFGKHSFAADEEINRQKLSQGIANEYNSSQNQPVSGQTIGRHLLKAGLAARVAVKKSFINERPEIATAGVKAERNDVTEKTIMREKIGSGSVMTGQLMDYIRQLSHLSHKAVIQLLELILPFVWYLYFPQQDYSGLQQKDESSSFDMACRRLLLANRENRCAGFVKYNRSVDGCRNGYHNSVYYQNDVPTHCVVTDRSKYNSLCMDMEQLFNVIKWIAGEGKPDFGSPVDSTVEYKRINLLDRLNQYHPTKNRFQGNNGAYWQQNTAFSILFQEADRENLRFPTAINLVYYDEHKQPIACHIHGDHLVIRQQNHTNCITFESALSLLHKKNNADEDSGDHRRWYMMKASLNGHKPNLSTATDICRGCSGHVYKFRSSSGNKSTSWKMKHCQSYSFLASTKPTFNNLALLNV</sequence>
<keyword evidence="1" id="KW-1185">Reference proteome</keyword>
<organism evidence="1 2">
    <name type="scientific">Romanomermis culicivorax</name>
    <name type="common">Nematode worm</name>
    <dbReference type="NCBI Taxonomy" id="13658"/>
    <lineage>
        <taxon>Eukaryota</taxon>
        <taxon>Metazoa</taxon>
        <taxon>Ecdysozoa</taxon>
        <taxon>Nematoda</taxon>
        <taxon>Enoplea</taxon>
        <taxon>Dorylaimia</taxon>
        <taxon>Mermithida</taxon>
        <taxon>Mermithoidea</taxon>
        <taxon>Mermithidae</taxon>
        <taxon>Romanomermis</taxon>
    </lineage>
</organism>
<evidence type="ECO:0000313" key="1">
    <source>
        <dbReference type="Proteomes" id="UP000887565"/>
    </source>
</evidence>
<dbReference type="WBParaSite" id="nRc.2.0.1.t35847-RA">
    <property type="protein sequence ID" value="nRc.2.0.1.t35847-RA"/>
    <property type="gene ID" value="nRc.2.0.1.g35847"/>
</dbReference>
<evidence type="ECO:0000313" key="2">
    <source>
        <dbReference type="WBParaSite" id="nRc.2.0.1.t35847-RA"/>
    </source>
</evidence>
<name>A0A915KAW5_ROMCU</name>
<accession>A0A915KAW5</accession>
<dbReference type="Proteomes" id="UP000887565">
    <property type="component" value="Unplaced"/>
</dbReference>
<dbReference type="AlphaFoldDB" id="A0A915KAW5"/>
<protein>
    <submittedName>
        <fullName evidence="2">Uncharacterized protein</fullName>
    </submittedName>
</protein>
<proteinExistence type="predicted"/>
<reference evidence="2" key="1">
    <citation type="submission" date="2022-11" db="UniProtKB">
        <authorList>
            <consortium name="WormBaseParasite"/>
        </authorList>
    </citation>
    <scope>IDENTIFICATION</scope>
</reference>